<protein>
    <submittedName>
        <fullName evidence="5">1-acyl-sn-glycerol-3-phosphate acyltransferase</fullName>
    </submittedName>
</protein>
<keyword evidence="1" id="KW-0808">Transferase</keyword>
<keyword evidence="2 5" id="KW-0012">Acyltransferase</keyword>
<organism evidence="5 6">
    <name type="scientific">Catellatospora bangladeshensis</name>
    <dbReference type="NCBI Taxonomy" id="310355"/>
    <lineage>
        <taxon>Bacteria</taxon>
        <taxon>Bacillati</taxon>
        <taxon>Actinomycetota</taxon>
        <taxon>Actinomycetes</taxon>
        <taxon>Micromonosporales</taxon>
        <taxon>Micromonosporaceae</taxon>
        <taxon>Catellatospora</taxon>
    </lineage>
</organism>
<sequence length="250" mass="27439">MARRRLGFWQRFAVCLVKPPMIALTRRDWRGWEHIPAEGGVILAVNHVSHADPFTTAHYVYDSGRWPQFLGKESVFRIPLAGRILHWCKQIPVHRGTADAVKALDAAVDAVRQGACVVIYPEGTTTKEPELWPMRGKTGVARLALATGAPVIPVATWGPEKIFDPRTKKVRLLPKIPVSLWAGPPVDLSKWAGAEPTGAVLNEMTDAVMLRLRDMLAEIRGETPPPLWGVRDDSARNDAAGNGQAKGGAR</sequence>
<evidence type="ECO:0000259" key="4">
    <source>
        <dbReference type="SMART" id="SM00563"/>
    </source>
</evidence>
<evidence type="ECO:0000256" key="3">
    <source>
        <dbReference type="SAM" id="MobiDB-lite"/>
    </source>
</evidence>
<evidence type="ECO:0000313" key="5">
    <source>
        <dbReference type="EMBL" id="GIF83797.1"/>
    </source>
</evidence>
<dbReference type="RefSeq" id="WP_203751114.1">
    <property type="nucleotide sequence ID" value="NZ_BONF01000031.1"/>
</dbReference>
<accession>A0A8J3JN95</accession>
<dbReference type="SMART" id="SM00563">
    <property type="entry name" value="PlsC"/>
    <property type="match status" value="1"/>
</dbReference>
<dbReference type="GO" id="GO:0006654">
    <property type="term" value="P:phosphatidic acid biosynthetic process"/>
    <property type="evidence" value="ECO:0007669"/>
    <property type="project" value="TreeGrafter"/>
</dbReference>
<dbReference type="InterPro" id="IPR002123">
    <property type="entry name" value="Plipid/glycerol_acylTrfase"/>
</dbReference>
<gene>
    <name evidence="5" type="ORF">Cba03nite_51460</name>
</gene>
<dbReference type="GO" id="GO:0005886">
    <property type="term" value="C:plasma membrane"/>
    <property type="evidence" value="ECO:0007669"/>
    <property type="project" value="TreeGrafter"/>
</dbReference>
<dbReference type="Proteomes" id="UP000601223">
    <property type="component" value="Unassembled WGS sequence"/>
</dbReference>
<keyword evidence="6" id="KW-1185">Reference proteome</keyword>
<evidence type="ECO:0000313" key="6">
    <source>
        <dbReference type="Proteomes" id="UP000601223"/>
    </source>
</evidence>
<proteinExistence type="predicted"/>
<dbReference type="PANTHER" id="PTHR10434">
    <property type="entry name" value="1-ACYL-SN-GLYCEROL-3-PHOSPHATE ACYLTRANSFERASE"/>
    <property type="match status" value="1"/>
</dbReference>
<feature type="domain" description="Phospholipid/glycerol acyltransferase" evidence="4">
    <location>
        <begin position="41"/>
        <end position="159"/>
    </location>
</feature>
<dbReference type="PANTHER" id="PTHR10434:SF55">
    <property type="entry name" value="POSSIBLE ACYLTRANSFERASE"/>
    <property type="match status" value="1"/>
</dbReference>
<dbReference type="Pfam" id="PF01553">
    <property type="entry name" value="Acyltransferase"/>
    <property type="match status" value="1"/>
</dbReference>
<comment type="caution">
    <text evidence="5">The sequence shown here is derived from an EMBL/GenBank/DDBJ whole genome shotgun (WGS) entry which is preliminary data.</text>
</comment>
<dbReference type="AlphaFoldDB" id="A0A8J3JN95"/>
<evidence type="ECO:0000256" key="1">
    <source>
        <dbReference type="ARBA" id="ARBA00022679"/>
    </source>
</evidence>
<dbReference type="GO" id="GO:0003841">
    <property type="term" value="F:1-acylglycerol-3-phosphate O-acyltransferase activity"/>
    <property type="evidence" value="ECO:0007669"/>
    <property type="project" value="TreeGrafter"/>
</dbReference>
<dbReference type="EMBL" id="BONF01000031">
    <property type="protein sequence ID" value="GIF83797.1"/>
    <property type="molecule type" value="Genomic_DNA"/>
</dbReference>
<dbReference type="CDD" id="cd07989">
    <property type="entry name" value="LPLAT_AGPAT-like"/>
    <property type="match status" value="1"/>
</dbReference>
<feature type="region of interest" description="Disordered" evidence="3">
    <location>
        <begin position="223"/>
        <end position="250"/>
    </location>
</feature>
<evidence type="ECO:0000256" key="2">
    <source>
        <dbReference type="ARBA" id="ARBA00023315"/>
    </source>
</evidence>
<reference evidence="5 6" key="1">
    <citation type="submission" date="2021-01" db="EMBL/GenBank/DDBJ databases">
        <title>Whole genome shotgun sequence of Catellatospora bangladeshensis NBRC 107357.</title>
        <authorList>
            <person name="Komaki H."/>
            <person name="Tamura T."/>
        </authorList>
    </citation>
    <scope>NUCLEOTIDE SEQUENCE [LARGE SCALE GENOMIC DNA]</scope>
    <source>
        <strain evidence="5 6">NBRC 107357</strain>
    </source>
</reference>
<dbReference type="SUPFAM" id="SSF69593">
    <property type="entry name" value="Glycerol-3-phosphate (1)-acyltransferase"/>
    <property type="match status" value="1"/>
</dbReference>
<name>A0A8J3JN95_9ACTN</name>